<organism evidence="2 3">
    <name type="scientific">Emticicia aquatica</name>
    <dbReference type="NCBI Taxonomy" id="1681835"/>
    <lineage>
        <taxon>Bacteria</taxon>
        <taxon>Pseudomonadati</taxon>
        <taxon>Bacteroidota</taxon>
        <taxon>Cytophagia</taxon>
        <taxon>Cytophagales</taxon>
        <taxon>Leadbetterellaceae</taxon>
        <taxon>Emticicia</taxon>
    </lineage>
</organism>
<sequence>MATKEITTPLVSVIIPVLNGEKFIKRAIESVYAQNITPIQIIVIDGGSTDNTLNIVSNLGDSIVVVHQQGKGLAKARNQSMDFAEGQYLVYLDSDDIIPPQSFERILSTFDEFPETEFVFGKMQHFFEQGAYKASLDEESYLTPVMGAGLFKMSAVKKLGYFIEELNPCEDMEWLHRAKTTLHVKTLEDITLYKGRHENNLSSAGSFVYESMVRSMKTIIDRKRASNAN</sequence>
<evidence type="ECO:0000313" key="2">
    <source>
        <dbReference type="EMBL" id="CAH0997922.1"/>
    </source>
</evidence>
<dbReference type="EMBL" id="CAKLPY010000008">
    <property type="protein sequence ID" value="CAH0997922.1"/>
    <property type="molecule type" value="Genomic_DNA"/>
</dbReference>
<dbReference type="Gene3D" id="3.90.550.10">
    <property type="entry name" value="Spore Coat Polysaccharide Biosynthesis Protein SpsA, Chain A"/>
    <property type="match status" value="1"/>
</dbReference>
<dbReference type="SUPFAM" id="SSF53448">
    <property type="entry name" value="Nucleotide-diphospho-sugar transferases"/>
    <property type="match status" value="1"/>
</dbReference>
<comment type="caution">
    <text evidence="2">The sequence shown here is derived from an EMBL/GenBank/DDBJ whole genome shotgun (WGS) entry which is preliminary data.</text>
</comment>
<dbReference type="Pfam" id="PF00535">
    <property type="entry name" value="Glycos_transf_2"/>
    <property type="match status" value="1"/>
</dbReference>
<evidence type="ECO:0000313" key="3">
    <source>
        <dbReference type="Proteomes" id="UP000837932"/>
    </source>
</evidence>
<protein>
    <recommendedName>
        <fullName evidence="1">Glycosyltransferase 2-like domain-containing protein</fullName>
    </recommendedName>
</protein>
<dbReference type="PANTHER" id="PTHR22916:SF3">
    <property type="entry name" value="UDP-GLCNAC:BETAGAL BETA-1,3-N-ACETYLGLUCOSAMINYLTRANSFERASE-LIKE PROTEIN 1"/>
    <property type="match status" value="1"/>
</dbReference>
<keyword evidence="3" id="KW-1185">Reference proteome</keyword>
<accession>A0ABN8F3B3</accession>
<gene>
    <name evidence="2" type="ORF">EMA8858_04057</name>
</gene>
<name>A0ABN8F3B3_9BACT</name>
<reference evidence="2" key="1">
    <citation type="submission" date="2021-12" db="EMBL/GenBank/DDBJ databases">
        <authorList>
            <person name="Rodrigo-Torres L."/>
            <person name="Arahal R. D."/>
            <person name="Lucena T."/>
        </authorList>
    </citation>
    <scope>NUCLEOTIDE SEQUENCE</scope>
    <source>
        <strain evidence="2">CECT 8858</strain>
    </source>
</reference>
<dbReference type="InterPro" id="IPR001173">
    <property type="entry name" value="Glyco_trans_2-like"/>
</dbReference>
<dbReference type="PANTHER" id="PTHR22916">
    <property type="entry name" value="GLYCOSYLTRANSFERASE"/>
    <property type="match status" value="1"/>
</dbReference>
<dbReference type="InterPro" id="IPR029044">
    <property type="entry name" value="Nucleotide-diphossugar_trans"/>
</dbReference>
<dbReference type="Proteomes" id="UP000837932">
    <property type="component" value="Unassembled WGS sequence"/>
</dbReference>
<evidence type="ECO:0000259" key="1">
    <source>
        <dbReference type="Pfam" id="PF00535"/>
    </source>
</evidence>
<dbReference type="RefSeq" id="WP_238808733.1">
    <property type="nucleotide sequence ID" value="NZ_CAKLPY010000008.1"/>
</dbReference>
<feature type="domain" description="Glycosyltransferase 2-like" evidence="1">
    <location>
        <begin position="12"/>
        <end position="133"/>
    </location>
</feature>
<proteinExistence type="predicted"/>